<dbReference type="PANTHER" id="PTHR10869:SF241">
    <property type="entry name" value="FE2OG DIOXYGENASE DOMAIN-CONTAINING PROTEIN"/>
    <property type="match status" value="1"/>
</dbReference>
<evidence type="ECO:0000256" key="5">
    <source>
        <dbReference type="ARBA" id="ARBA00023004"/>
    </source>
</evidence>
<dbReference type="KEGG" id="cmt:CCM_02512"/>
<dbReference type="InterPro" id="IPR006620">
    <property type="entry name" value="Pro_4_hyd_alph"/>
</dbReference>
<evidence type="ECO:0000313" key="8">
    <source>
        <dbReference type="Proteomes" id="UP000001610"/>
    </source>
</evidence>
<evidence type="ECO:0000256" key="3">
    <source>
        <dbReference type="ARBA" id="ARBA00022964"/>
    </source>
</evidence>
<protein>
    <submittedName>
        <fullName evidence="7">Oxidoreductase domain containing protein</fullName>
    </submittedName>
</protein>
<dbReference type="Gene3D" id="2.60.120.620">
    <property type="entry name" value="q2cbj1_9rhob like domain"/>
    <property type="match status" value="1"/>
</dbReference>
<evidence type="ECO:0000256" key="2">
    <source>
        <dbReference type="ARBA" id="ARBA00022723"/>
    </source>
</evidence>
<accession>G3JA71</accession>
<dbReference type="OMA" id="YEDTRKC"/>
<evidence type="ECO:0000259" key="6">
    <source>
        <dbReference type="SMART" id="SM00702"/>
    </source>
</evidence>
<keyword evidence="8" id="KW-1185">Reference proteome</keyword>
<dbReference type="InterPro" id="IPR045054">
    <property type="entry name" value="P4HA-like"/>
</dbReference>
<dbReference type="AlphaFoldDB" id="G3JA71"/>
<dbReference type="GO" id="GO:0031418">
    <property type="term" value="F:L-ascorbic acid binding"/>
    <property type="evidence" value="ECO:0007669"/>
    <property type="project" value="InterPro"/>
</dbReference>
<sequence>MTTTTAPPVPQRTQYISQAVDIPASFLRTPPSAPVSYQHISFADSPLPEYDGCLAVVLDNVLAPHECARLLRLAEASVPDADGGSPWRPALVNMGGGFEARVADYRNSHRIIWDCQTVVDRLWERCLLARPEAGGGESMADMLARPPADTRVKGGKWVFERLNERMRFLKYTEGQFFKPHCDGAFSYAADSTTFETHYTLHLYLNDSAETSADGDGCVGGATAFLSHDLKRRVDVDPKAGRVLVFQHRRLLHQGAEVQAGTKYTMRTDVLYRWVRE</sequence>
<dbReference type="RefSeq" id="XP_006667727.1">
    <property type="nucleotide sequence ID" value="XM_006667664.1"/>
</dbReference>
<dbReference type="GO" id="GO:0005506">
    <property type="term" value="F:iron ion binding"/>
    <property type="evidence" value="ECO:0007669"/>
    <property type="project" value="InterPro"/>
</dbReference>
<dbReference type="Pfam" id="PF13640">
    <property type="entry name" value="2OG-FeII_Oxy_3"/>
    <property type="match status" value="1"/>
</dbReference>
<dbReference type="EMBL" id="JH126400">
    <property type="protein sequence ID" value="EGX94241.1"/>
    <property type="molecule type" value="Genomic_DNA"/>
</dbReference>
<organism evidence="7 8">
    <name type="scientific">Cordyceps militaris (strain CM01)</name>
    <name type="common">Caterpillar fungus</name>
    <dbReference type="NCBI Taxonomy" id="983644"/>
    <lineage>
        <taxon>Eukaryota</taxon>
        <taxon>Fungi</taxon>
        <taxon>Dikarya</taxon>
        <taxon>Ascomycota</taxon>
        <taxon>Pezizomycotina</taxon>
        <taxon>Sordariomycetes</taxon>
        <taxon>Hypocreomycetidae</taxon>
        <taxon>Hypocreales</taxon>
        <taxon>Cordycipitaceae</taxon>
        <taxon>Cordyceps</taxon>
    </lineage>
</organism>
<reference evidence="7 8" key="1">
    <citation type="journal article" date="2011" name="Genome Biol.">
        <title>Genome sequence of the insect pathogenic fungus Cordyceps militaris, a valued traditional Chinese medicine.</title>
        <authorList>
            <person name="Zheng P."/>
            <person name="Xia Y."/>
            <person name="Xiao G."/>
            <person name="Xiong C."/>
            <person name="Hu X."/>
            <person name="Zhang S."/>
            <person name="Zheng H."/>
            <person name="Huang Y."/>
            <person name="Zhou Y."/>
            <person name="Wang S."/>
            <person name="Zhao G.P."/>
            <person name="Liu X."/>
            <person name="St Leger R.J."/>
            <person name="Wang C."/>
        </authorList>
    </citation>
    <scope>NUCLEOTIDE SEQUENCE [LARGE SCALE GENOMIC DNA]</scope>
    <source>
        <strain evidence="7 8">CM01</strain>
    </source>
</reference>
<evidence type="ECO:0000313" key="7">
    <source>
        <dbReference type="EMBL" id="EGX94241.1"/>
    </source>
</evidence>
<keyword evidence="5" id="KW-0408">Iron</keyword>
<evidence type="ECO:0000256" key="4">
    <source>
        <dbReference type="ARBA" id="ARBA00023002"/>
    </source>
</evidence>
<proteinExistence type="predicted"/>
<dbReference type="OrthoDB" id="69177at2759"/>
<dbReference type="HOGENOM" id="CLU_041456_2_1_1"/>
<keyword evidence="3" id="KW-0223">Dioxygenase</keyword>
<keyword evidence="4" id="KW-0560">Oxidoreductase</keyword>
<dbReference type="Proteomes" id="UP000001610">
    <property type="component" value="Unassembled WGS sequence"/>
</dbReference>
<dbReference type="GeneID" id="18164539"/>
<dbReference type="GO" id="GO:0004656">
    <property type="term" value="F:procollagen-proline 4-dioxygenase activity"/>
    <property type="evidence" value="ECO:0007669"/>
    <property type="project" value="TreeGrafter"/>
</dbReference>
<dbReference type="GO" id="GO:0005783">
    <property type="term" value="C:endoplasmic reticulum"/>
    <property type="evidence" value="ECO:0007669"/>
    <property type="project" value="TreeGrafter"/>
</dbReference>
<dbReference type="SMART" id="SM00702">
    <property type="entry name" value="P4Hc"/>
    <property type="match status" value="1"/>
</dbReference>
<dbReference type="InParanoid" id="G3JA71"/>
<evidence type="ECO:0000256" key="1">
    <source>
        <dbReference type="ARBA" id="ARBA00001961"/>
    </source>
</evidence>
<dbReference type="PANTHER" id="PTHR10869">
    <property type="entry name" value="PROLYL 4-HYDROXYLASE ALPHA SUBUNIT"/>
    <property type="match status" value="1"/>
</dbReference>
<dbReference type="InterPro" id="IPR044862">
    <property type="entry name" value="Pro_4_hyd_alph_FE2OG_OXY"/>
</dbReference>
<dbReference type="eggNOG" id="ENOG502S24K">
    <property type="taxonomic scope" value="Eukaryota"/>
</dbReference>
<dbReference type="VEuPathDB" id="FungiDB:CCM_02512"/>
<name>G3JA71_CORMM</name>
<keyword evidence="2" id="KW-0479">Metal-binding</keyword>
<gene>
    <name evidence="7" type="ORF">CCM_02512</name>
</gene>
<feature type="domain" description="Prolyl 4-hydroxylase alpha subunit" evidence="6">
    <location>
        <begin position="53"/>
        <end position="270"/>
    </location>
</feature>
<comment type="cofactor">
    <cofactor evidence="1">
        <name>L-ascorbate</name>
        <dbReference type="ChEBI" id="CHEBI:38290"/>
    </cofactor>
</comment>